<keyword evidence="2" id="KW-1185">Reference proteome</keyword>
<evidence type="ECO:0000313" key="1">
    <source>
        <dbReference type="EMBL" id="MDI6451383.1"/>
    </source>
</evidence>
<dbReference type="AlphaFoldDB" id="A0AAW6U5Y5"/>
<name>A0AAW6U5Y5_9BACT</name>
<dbReference type="EMBL" id="JASCXX010000034">
    <property type="protein sequence ID" value="MDI6451383.1"/>
    <property type="molecule type" value="Genomic_DNA"/>
</dbReference>
<comment type="caution">
    <text evidence="1">The sequence shown here is derived from an EMBL/GenBank/DDBJ whole genome shotgun (WGS) entry which is preliminary data.</text>
</comment>
<accession>A0AAW6U5Y5</accession>
<reference evidence="1" key="1">
    <citation type="submission" date="2023-05" db="EMBL/GenBank/DDBJ databases">
        <title>Anaerotaeda fermentans gen. nov., sp. nov., a novel anaerobic planctomycete of the new family within the order Sedimentisphaerales isolated from Taman Peninsula, Russia.</title>
        <authorList>
            <person name="Khomyakova M.A."/>
            <person name="Merkel A.Y."/>
            <person name="Slobodkin A.I."/>
        </authorList>
    </citation>
    <scope>NUCLEOTIDE SEQUENCE</scope>
    <source>
        <strain evidence="1">M17dextr</strain>
    </source>
</reference>
<evidence type="ECO:0008006" key="3">
    <source>
        <dbReference type="Google" id="ProtNLM"/>
    </source>
</evidence>
<organism evidence="1 2">
    <name type="scientific">Anaerobaca lacustris</name>
    <dbReference type="NCBI Taxonomy" id="3044600"/>
    <lineage>
        <taxon>Bacteria</taxon>
        <taxon>Pseudomonadati</taxon>
        <taxon>Planctomycetota</taxon>
        <taxon>Phycisphaerae</taxon>
        <taxon>Sedimentisphaerales</taxon>
        <taxon>Anaerobacaceae</taxon>
        <taxon>Anaerobaca</taxon>
    </lineage>
</organism>
<dbReference type="Proteomes" id="UP001431776">
    <property type="component" value="Unassembled WGS sequence"/>
</dbReference>
<dbReference type="RefSeq" id="WP_349246791.1">
    <property type="nucleotide sequence ID" value="NZ_JASCXX010000034.1"/>
</dbReference>
<protein>
    <recommendedName>
        <fullName evidence="3">Polymerase beta nucleotidyltransferase domain-containing protein</fullName>
    </recommendedName>
</protein>
<evidence type="ECO:0000313" key="2">
    <source>
        <dbReference type="Proteomes" id="UP001431776"/>
    </source>
</evidence>
<proteinExistence type="predicted"/>
<sequence>MFGSSLDASREARDIDLAVEGVCPRDFFRFYGELMFALSKPVDVIDLSGQSKFLDLVRREGVLLYG</sequence>
<gene>
    <name evidence="1" type="ORF">QJ522_20140</name>
</gene>